<reference evidence="1 2" key="1">
    <citation type="submission" date="2024-08" db="EMBL/GenBank/DDBJ databases">
        <authorList>
            <person name="Cucini C."/>
            <person name="Frati F."/>
        </authorList>
    </citation>
    <scope>NUCLEOTIDE SEQUENCE [LARGE SCALE GENOMIC DNA]</scope>
</reference>
<dbReference type="Proteomes" id="UP001642540">
    <property type="component" value="Unassembled WGS sequence"/>
</dbReference>
<keyword evidence="2" id="KW-1185">Reference proteome</keyword>
<organism evidence="1 2">
    <name type="scientific">Orchesella dallaii</name>
    <dbReference type="NCBI Taxonomy" id="48710"/>
    <lineage>
        <taxon>Eukaryota</taxon>
        <taxon>Metazoa</taxon>
        <taxon>Ecdysozoa</taxon>
        <taxon>Arthropoda</taxon>
        <taxon>Hexapoda</taxon>
        <taxon>Collembola</taxon>
        <taxon>Entomobryomorpha</taxon>
        <taxon>Entomobryoidea</taxon>
        <taxon>Orchesellidae</taxon>
        <taxon>Orchesellinae</taxon>
        <taxon>Orchesella</taxon>
    </lineage>
</organism>
<name>A0ABP1QQ68_9HEXA</name>
<dbReference type="EMBL" id="CAXLJM020000038">
    <property type="protein sequence ID" value="CAL8106907.1"/>
    <property type="molecule type" value="Genomic_DNA"/>
</dbReference>
<sequence>MSCNRTVARPATFDNLTHIVRRLEETGFLQEFLRVYPHHALAVETTRANIIQNARGYQGGIGSRQQQYHVGSAAIPSASSLRFFVNLIAQLLEEQCPNRADLTCEDRCLAAIQSAISDCLKIVRHNQGCPGCDACDTPANRQAQQVSYSKHMQNAITAGPVPFTLAKKLDSIPEPTSCPRPKYVTLDTKNSCGVPKTRNSGKHMDKACDFPPPVAGEYSDGVGGFKIKCFPAHTNDVAPNDGMGGRKAKGIED</sequence>
<comment type="caution">
    <text evidence="1">The sequence shown here is derived from an EMBL/GenBank/DDBJ whole genome shotgun (WGS) entry which is preliminary data.</text>
</comment>
<evidence type="ECO:0000313" key="1">
    <source>
        <dbReference type="EMBL" id="CAL8106907.1"/>
    </source>
</evidence>
<proteinExistence type="predicted"/>
<accession>A0ABP1QQ68</accession>
<protein>
    <submittedName>
        <fullName evidence="1">Uncharacterized protein</fullName>
    </submittedName>
</protein>
<evidence type="ECO:0000313" key="2">
    <source>
        <dbReference type="Proteomes" id="UP001642540"/>
    </source>
</evidence>
<gene>
    <name evidence="1" type="ORF">ODALV1_LOCUS12514</name>
</gene>